<evidence type="ECO:0000256" key="19">
    <source>
        <dbReference type="SAM" id="Phobius"/>
    </source>
</evidence>
<keyword evidence="8 19" id="KW-0812">Transmembrane</keyword>
<evidence type="ECO:0000313" key="21">
    <source>
        <dbReference type="EMBL" id="QQD78143.1"/>
    </source>
</evidence>
<evidence type="ECO:0000256" key="15">
    <source>
        <dbReference type="ARBA" id="ARBA00023128"/>
    </source>
</evidence>
<evidence type="ECO:0000256" key="13">
    <source>
        <dbReference type="ARBA" id="ARBA00023027"/>
    </source>
</evidence>
<keyword evidence="15 21" id="KW-0496">Mitochondrion</keyword>
<keyword evidence="10" id="KW-1278">Translocase</keyword>
<keyword evidence="9" id="KW-0999">Mitochondrion inner membrane</keyword>
<accession>A0A7T4WNV3</accession>
<feature type="transmembrane region" description="Helical" evidence="19">
    <location>
        <begin position="319"/>
        <end position="339"/>
    </location>
</feature>
<evidence type="ECO:0000256" key="3">
    <source>
        <dbReference type="ARBA" id="ARBA00007012"/>
    </source>
</evidence>
<keyword evidence="6" id="KW-0813">Transport</keyword>
<evidence type="ECO:0000256" key="6">
    <source>
        <dbReference type="ARBA" id="ARBA00022448"/>
    </source>
</evidence>
<feature type="transmembrane region" description="Helical" evidence="19">
    <location>
        <begin position="92"/>
        <end position="110"/>
    </location>
</feature>
<evidence type="ECO:0000259" key="20">
    <source>
        <dbReference type="Pfam" id="PF00361"/>
    </source>
</evidence>
<gene>
    <name evidence="21" type="primary">nad2</name>
</gene>
<feature type="transmembrane region" description="Helical" evidence="19">
    <location>
        <begin position="153"/>
        <end position="172"/>
    </location>
</feature>
<keyword evidence="13" id="KW-0520">NAD</keyword>
<dbReference type="EC" id="7.1.1.2" evidence="4"/>
<evidence type="ECO:0000256" key="9">
    <source>
        <dbReference type="ARBA" id="ARBA00022792"/>
    </source>
</evidence>
<evidence type="ECO:0000256" key="2">
    <source>
        <dbReference type="ARBA" id="ARBA00004448"/>
    </source>
</evidence>
<feature type="transmembrane region" description="Helical" evidence="19">
    <location>
        <begin position="240"/>
        <end position="260"/>
    </location>
</feature>
<keyword evidence="12 19" id="KW-1133">Transmembrane helix</keyword>
<evidence type="ECO:0000256" key="14">
    <source>
        <dbReference type="ARBA" id="ARBA00023075"/>
    </source>
</evidence>
<dbReference type="PANTHER" id="PTHR46552:SF1">
    <property type="entry name" value="NADH-UBIQUINONE OXIDOREDUCTASE CHAIN 2"/>
    <property type="match status" value="1"/>
</dbReference>
<comment type="catalytic activity">
    <reaction evidence="18">
        <text>a ubiquinone + NADH + 5 H(+)(in) = a ubiquinol + NAD(+) + 4 H(+)(out)</text>
        <dbReference type="Rhea" id="RHEA:29091"/>
        <dbReference type="Rhea" id="RHEA-COMP:9565"/>
        <dbReference type="Rhea" id="RHEA-COMP:9566"/>
        <dbReference type="ChEBI" id="CHEBI:15378"/>
        <dbReference type="ChEBI" id="CHEBI:16389"/>
        <dbReference type="ChEBI" id="CHEBI:17976"/>
        <dbReference type="ChEBI" id="CHEBI:57540"/>
        <dbReference type="ChEBI" id="CHEBI:57945"/>
        <dbReference type="EC" id="7.1.1.2"/>
    </reaction>
</comment>
<feature type="domain" description="NADH:quinone oxidoreductase/Mrp antiporter transmembrane" evidence="20">
    <location>
        <begin position="32"/>
        <end position="285"/>
    </location>
</feature>
<protein>
    <recommendedName>
        <fullName evidence="5">NADH-ubiquinone oxidoreductase chain 2</fullName>
        <ecNumber evidence="4">7.1.1.2</ecNumber>
    </recommendedName>
    <alternativeName>
        <fullName evidence="17">NADH dehydrogenase subunit 2</fullName>
    </alternativeName>
</protein>
<comment type="function">
    <text evidence="1">Core subunit of the mitochondrial membrane respiratory chain NADH dehydrogenase (Complex I) that is believed to belong to the minimal assembly required for catalysis. Complex I functions in the transfer of electrons from NADH to the respiratory chain. The immediate electron acceptor for the enzyme is believed to be ubiquinone.</text>
</comment>
<reference evidence="21" key="2">
    <citation type="journal article" date="2021" name="Insects">
        <title>Comparative Mitogenomic Analysis of Two Cuckoo Bees (Apoidea: Anthophila: Megachilidae) with Phylogenetic Implications.</title>
        <authorList>
            <person name="Lu H."/>
            <person name="He B."/>
            <person name="Hao Y."/>
            <person name="Zhou Z."/>
            <person name="Su C."/>
            <person name="Huang D."/>
        </authorList>
    </citation>
    <scope>NUCLEOTIDE SEQUENCE</scope>
</reference>
<keyword evidence="11" id="KW-0249">Electron transport</keyword>
<keyword evidence="7" id="KW-0679">Respiratory chain</keyword>
<dbReference type="GO" id="GO:0006120">
    <property type="term" value="P:mitochondrial electron transport, NADH to ubiquinone"/>
    <property type="evidence" value="ECO:0007669"/>
    <property type="project" value="TreeGrafter"/>
</dbReference>
<evidence type="ECO:0000256" key="1">
    <source>
        <dbReference type="ARBA" id="ARBA00003257"/>
    </source>
</evidence>
<dbReference type="AlphaFoldDB" id="A0A7T4WNV3"/>
<evidence type="ECO:0000256" key="8">
    <source>
        <dbReference type="ARBA" id="ARBA00022692"/>
    </source>
</evidence>
<proteinExistence type="inferred from homology"/>
<evidence type="ECO:0000256" key="4">
    <source>
        <dbReference type="ARBA" id="ARBA00012944"/>
    </source>
</evidence>
<keyword evidence="14" id="KW-0830">Ubiquinone</keyword>
<geneLocation type="mitochondrion" evidence="21"/>
<evidence type="ECO:0000256" key="16">
    <source>
        <dbReference type="ARBA" id="ARBA00023136"/>
    </source>
</evidence>
<dbReference type="InterPro" id="IPR050175">
    <property type="entry name" value="Complex_I_Subunit_2"/>
</dbReference>
<name>A0A7T4WNV3_9HYME</name>
<evidence type="ECO:0000256" key="11">
    <source>
        <dbReference type="ARBA" id="ARBA00022982"/>
    </source>
</evidence>
<evidence type="ECO:0000256" key="12">
    <source>
        <dbReference type="ARBA" id="ARBA00022989"/>
    </source>
</evidence>
<sequence>MIYKKNFNMMNILMVSIMMFSLIMINFIESKFMLWFFMEMSSLTFIGILNYSNMNKTPSLLYFVISSICSMILLMTILLTENYLNMMMYKKLNNLLQILITLIMFVKLGLYPFHSWMLFIFPQISWFSIFLFSTINKMIPIYIMSTMMNFNDFLLFMIMINSITTSILSMTMTSFKKIMAFSSMIHTSYLMIFLMLNPSSYLIYASLYLINSLMLMTFLHKFNINSPISLMNSLNFNSFNYLYIALILSYSMLPPMFFFTSKWLFFNEMITLKINFFLFIMTLSSIGITWSYLNMLNMKLINNKYLMKNYFKQKSLMKFYSLLMFLSILINFTLTSLMIN</sequence>
<dbReference type="PANTHER" id="PTHR46552">
    <property type="entry name" value="NADH-UBIQUINONE OXIDOREDUCTASE CHAIN 2"/>
    <property type="match status" value="1"/>
</dbReference>
<keyword evidence="16 19" id="KW-0472">Membrane</keyword>
<evidence type="ECO:0000256" key="17">
    <source>
        <dbReference type="ARBA" id="ARBA00031028"/>
    </source>
</evidence>
<dbReference type="EMBL" id="MT898425">
    <property type="protein sequence ID" value="QQD78143.1"/>
    <property type="molecule type" value="Genomic_DNA"/>
</dbReference>
<comment type="similarity">
    <text evidence="3">Belongs to the complex I subunit 2 family.</text>
</comment>
<dbReference type="GO" id="GO:0008137">
    <property type="term" value="F:NADH dehydrogenase (ubiquinone) activity"/>
    <property type="evidence" value="ECO:0007669"/>
    <property type="project" value="UniProtKB-EC"/>
</dbReference>
<dbReference type="InterPro" id="IPR001750">
    <property type="entry name" value="ND/Mrp_TM"/>
</dbReference>
<comment type="subcellular location">
    <subcellularLocation>
        <location evidence="2">Mitochondrion inner membrane</location>
        <topology evidence="2">Multi-pass membrane protein</topology>
    </subcellularLocation>
</comment>
<feature type="transmembrane region" description="Helical" evidence="19">
    <location>
        <begin position="272"/>
        <end position="293"/>
    </location>
</feature>
<dbReference type="GO" id="GO:0005743">
    <property type="term" value="C:mitochondrial inner membrane"/>
    <property type="evidence" value="ECO:0007669"/>
    <property type="project" value="UniProtKB-SubCell"/>
</dbReference>
<evidence type="ECO:0000256" key="5">
    <source>
        <dbReference type="ARBA" id="ARBA00021008"/>
    </source>
</evidence>
<evidence type="ECO:0000256" key="10">
    <source>
        <dbReference type="ARBA" id="ARBA00022967"/>
    </source>
</evidence>
<feature type="transmembrane region" description="Helical" evidence="19">
    <location>
        <begin position="6"/>
        <end position="25"/>
    </location>
</feature>
<reference evidence="21" key="1">
    <citation type="submission" date="2020-08" db="EMBL/GenBank/DDBJ databases">
        <authorList>
            <person name="Lu H.H."/>
            <person name="He B."/>
            <person name="Huang D.Y."/>
        </authorList>
    </citation>
    <scope>NUCLEOTIDE SEQUENCE</scope>
</reference>
<organism evidence="21">
    <name type="scientific">Coelioxys fenestrata</name>
    <dbReference type="NCBI Taxonomy" id="621226"/>
    <lineage>
        <taxon>Eukaryota</taxon>
        <taxon>Metazoa</taxon>
        <taxon>Ecdysozoa</taxon>
        <taxon>Arthropoda</taxon>
        <taxon>Hexapoda</taxon>
        <taxon>Insecta</taxon>
        <taxon>Pterygota</taxon>
        <taxon>Neoptera</taxon>
        <taxon>Endopterygota</taxon>
        <taxon>Hymenoptera</taxon>
        <taxon>Apocrita</taxon>
        <taxon>Aculeata</taxon>
        <taxon>Apoidea</taxon>
        <taxon>Anthophila</taxon>
        <taxon>Megachilidae</taxon>
        <taxon>Megachilinae</taxon>
        <taxon>Coelioxys</taxon>
    </lineage>
</organism>
<evidence type="ECO:0000256" key="7">
    <source>
        <dbReference type="ARBA" id="ARBA00022660"/>
    </source>
</evidence>
<dbReference type="Pfam" id="PF00361">
    <property type="entry name" value="Proton_antipo_M"/>
    <property type="match status" value="1"/>
</dbReference>
<feature type="transmembrane region" description="Helical" evidence="19">
    <location>
        <begin position="60"/>
        <end position="80"/>
    </location>
</feature>
<evidence type="ECO:0000256" key="18">
    <source>
        <dbReference type="ARBA" id="ARBA00049551"/>
    </source>
</evidence>
<feature type="transmembrane region" description="Helical" evidence="19">
    <location>
        <begin position="201"/>
        <end position="220"/>
    </location>
</feature>